<accession>A0A8D8AIC2</accession>
<dbReference type="AlphaFoldDB" id="A0A8D8AIC2"/>
<proteinExistence type="predicted"/>
<evidence type="ECO:0000313" key="1">
    <source>
        <dbReference type="EMBL" id="CAG6457733.1"/>
    </source>
</evidence>
<protein>
    <submittedName>
        <fullName evidence="1">(northern house mosquito) hypothetical protein</fullName>
    </submittedName>
</protein>
<reference evidence="1" key="1">
    <citation type="submission" date="2021-05" db="EMBL/GenBank/DDBJ databases">
        <authorList>
            <person name="Alioto T."/>
            <person name="Alioto T."/>
            <person name="Gomez Garrido J."/>
        </authorList>
    </citation>
    <scope>NUCLEOTIDE SEQUENCE</scope>
</reference>
<dbReference type="EMBL" id="HBUE01033217">
    <property type="protein sequence ID" value="CAG6457733.1"/>
    <property type="molecule type" value="Transcribed_RNA"/>
</dbReference>
<name>A0A8D8AIC2_CULPI</name>
<sequence>MLQQNVFLIDTNQNELGKSVNLTNSAIIIKNANYQKSCNHSSISKVWSIAKLRNLVLFLALSFLEVDFMNVFAAVCRNCCLMFVIPCLCGGKNGGHSHSKTRAGVGRATEVHATKREWMQFFCWF</sequence>
<organism evidence="1">
    <name type="scientific">Culex pipiens</name>
    <name type="common">House mosquito</name>
    <dbReference type="NCBI Taxonomy" id="7175"/>
    <lineage>
        <taxon>Eukaryota</taxon>
        <taxon>Metazoa</taxon>
        <taxon>Ecdysozoa</taxon>
        <taxon>Arthropoda</taxon>
        <taxon>Hexapoda</taxon>
        <taxon>Insecta</taxon>
        <taxon>Pterygota</taxon>
        <taxon>Neoptera</taxon>
        <taxon>Endopterygota</taxon>
        <taxon>Diptera</taxon>
        <taxon>Nematocera</taxon>
        <taxon>Culicoidea</taxon>
        <taxon>Culicidae</taxon>
        <taxon>Culicinae</taxon>
        <taxon>Culicini</taxon>
        <taxon>Culex</taxon>
        <taxon>Culex</taxon>
    </lineage>
</organism>